<dbReference type="Proteomes" id="UP000311008">
    <property type="component" value="Chromosome"/>
</dbReference>
<keyword evidence="1" id="KW-1133">Transmembrane helix</keyword>
<dbReference type="OrthoDB" id="9811352at2"/>
<evidence type="ECO:0000313" key="3">
    <source>
        <dbReference type="Proteomes" id="UP000311008"/>
    </source>
</evidence>
<protein>
    <submittedName>
        <fullName evidence="2">Uncharacterized protein</fullName>
    </submittedName>
</protein>
<evidence type="ECO:0000256" key="1">
    <source>
        <dbReference type="SAM" id="Phobius"/>
    </source>
</evidence>
<feature type="transmembrane region" description="Helical" evidence="1">
    <location>
        <begin position="32"/>
        <end position="51"/>
    </location>
</feature>
<organism evidence="2 3">
    <name type="scientific">Methylophilus medardicus</name>
    <dbReference type="NCBI Taxonomy" id="2588534"/>
    <lineage>
        <taxon>Bacteria</taxon>
        <taxon>Pseudomonadati</taxon>
        <taxon>Pseudomonadota</taxon>
        <taxon>Betaproteobacteria</taxon>
        <taxon>Nitrosomonadales</taxon>
        <taxon>Methylophilaceae</taxon>
        <taxon>Methylophilus</taxon>
    </lineage>
</organism>
<reference evidence="3" key="1">
    <citation type="journal article" date="2019" name="ISME J.">
        <title>Evolution in action: habitat transition from sediment to the pelagial leads to genome streamlining in Methylophilaceae.</title>
        <authorList>
            <person name="Salcher M."/>
            <person name="Schaefle D."/>
            <person name="Kaspar M."/>
            <person name="Neuenschwander S.M."/>
            <person name="Ghai R."/>
        </authorList>
    </citation>
    <scope>NUCLEOTIDE SEQUENCE [LARGE SCALE GENOMIC DNA]</scope>
    <source>
        <strain evidence="3">MMS-M-51</strain>
    </source>
</reference>
<name>A0A5B8CVV2_9PROT</name>
<keyword evidence="1" id="KW-0812">Transmembrane</keyword>
<keyword evidence="1" id="KW-0472">Membrane</keyword>
<proteinExistence type="predicted"/>
<keyword evidence="3" id="KW-1185">Reference proteome</keyword>
<sequence>MLLGLVWTPCVGPVMGVTLTLANQSGHLPQVAMSMLLLVLALAFPITLLVISQKPH</sequence>
<dbReference type="EMBL" id="CP040946">
    <property type="protein sequence ID" value="QDC45441.1"/>
    <property type="molecule type" value="Genomic_DNA"/>
</dbReference>
<dbReference type="KEGG" id="mmec:FIU01_11080"/>
<dbReference type="AlphaFoldDB" id="A0A5B8CVV2"/>
<accession>A0A5B8CVV2</accession>
<gene>
    <name evidence="2" type="ORF">FIU01_11080</name>
</gene>
<evidence type="ECO:0000313" key="2">
    <source>
        <dbReference type="EMBL" id="QDC45441.1"/>
    </source>
</evidence>